<evidence type="ECO:0000313" key="2">
    <source>
        <dbReference type="EMBL" id="SHH59251.1"/>
    </source>
</evidence>
<dbReference type="Proteomes" id="UP000183995">
    <property type="component" value="Unassembled WGS sequence"/>
</dbReference>
<dbReference type="STRING" id="1123282.SAMN02745823_00403"/>
<reference evidence="2 3" key="1">
    <citation type="submission" date="2016-11" db="EMBL/GenBank/DDBJ databases">
        <authorList>
            <person name="Jaros S."/>
            <person name="Januszkiewicz K."/>
            <person name="Wedrychowicz H."/>
        </authorList>
    </citation>
    <scope>NUCLEOTIDE SEQUENCE [LARGE SCALE GENOMIC DNA]</scope>
    <source>
        <strain evidence="2 3">DSM 10068</strain>
    </source>
</reference>
<proteinExistence type="predicted"/>
<protein>
    <submittedName>
        <fullName evidence="2">Glycosyl transferase family 2</fullName>
    </submittedName>
</protein>
<feature type="domain" description="Glycosyltransferase 2-like" evidence="1">
    <location>
        <begin position="10"/>
        <end position="165"/>
    </location>
</feature>
<gene>
    <name evidence="2" type="ORF">SAMN02745823_00403</name>
</gene>
<dbReference type="OrthoDB" id="9772751at2"/>
<dbReference type="Gene3D" id="3.90.550.10">
    <property type="entry name" value="Spore Coat Polysaccharide Biosynthesis Protein SpsA, Chain A"/>
    <property type="match status" value="1"/>
</dbReference>
<keyword evidence="3" id="KW-1185">Reference proteome</keyword>
<sequence>MIPPFISYVSFNRLGLTTKNLSAILNSTEDFEMHIIDSCSKDDTWDYIMSLNDSRIKTKEHFEVNHGKTYAVNLHLMRRLPEQYFFTVDNGAHIGTKGWIGKFLDVFEAFPEVGLLGVRAADGYQPQVIPRVKGPLSYLELTDNISDAEKSYIPDHCMCLRPELIKGIGYFSEENYFGAIDLSYRVCNHTGFKAGFMPNVHLRRPDPIPCSACTYFRECKLDKAPNTCFSIYNKLNKDADFLQKNKWKFEETVRDLQSGARPVYCASLVDVSSSKDHVYNKDWAMGNIVYFIKNAN</sequence>
<dbReference type="AlphaFoldDB" id="A0A1M5U8L1"/>
<name>A0A1M5U8L1_9FIRM</name>
<dbReference type="Pfam" id="PF00535">
    <property type="entry name" value="Glycos_transf_2"/>
    <property type="match status" value="1"/>
</dbReference>
<dbReference type="GO" id="GO:0016740">
    <property type="term" value="F:transferase activity"/>
    <property type="evidence" value="ECO:0007669"/>
    <property type="project" value="UniProtKB-KW"/>
</dbReference>
<evidence type="ECO:0000259" key="1">
    <source>
        <dbReference type="Pfam" id="PF00535"/>
    </source>
</evidence>
<evidence type="ECO:0000313" key="3">
    <source>
        <dbReference type="Proteomes" id="UP000183995"/>
    </source>
</evidence>
<keyword evidence="2" id="KW-0808">Transferase</keyword>
<dbReference type="SUPFAM" id="SSF53448">
    <property type="entry name" value="Nucleotide-diphospho-sugar transferases"/>
    <property type="match status" value="1"/>
</dbReference>
<dbReference type="InterPro" id="IPR029044">
    <property type="entry name" value="Nucleotide-diphossugar_trans"/>
</dbReference>
<dbReference type="InterPro" id="IPR001173">
    <property type="entry name" value="Glyco_trans_2-like"/>
</dbReference>
<organism evidence="2 3">
    <name type="scientific">Sporobacter termitidis DSM 10068</name>
    <dbReference type="NCBI Taxonomy" id="1123282"/>
    <lineage>
        <taxon>Bacteria</taxon>
        <taxon>Bacillati</taxon>
        <taxon>Bacillota</taxon>
        <taxon>Clostridia</taxon>
        <taxon>Eubacteriales</taxon>
        <taxon>Oscillospiraceae</taxon>
        <taxon>Sporobacter</taxon>
    </lineage>
</organism>
<accession>A0A1M5U8L1</accession>
<dbReference type="EMBL" id="FQXV01000001">
    <property type="protein sequence ID" value="SHH59251.1"/>
    <property type="molecule type" value="Genomic_DNA"/>
</dbReference>